<feature type="chain" id="PRO_5012510714" description="Phosphate ABC transporter substrate-binding protein" evidence="1">
    <location>
        <begin position="25"/>
        <end position="283"/>
    </location>
</feature>
<evidence type="ECO:0000313" key="3">
    <source>
        <dbReference type="Proteomes" id="UP000202259"/>
    </source>
</evidence>
<protein>
    <recommendedName>
        <fullName evidence="4">Phosphate ABC transporter substrate-binding protein</fullName>
    </recommendedName>
</protein>
<evidence type="ECO:0000256" key="1">
    <source>
        <dbReference type="SAM" id="SignalP"/>
    </source>
</evidence>
<reference evidence="2 3" key="1">
    <citation type="submission" date="2017-08" db="EMBL/GenBank/DDBJ databases">
        <title>Complete genome of Colwellia sp. NB097-1, a psychrophile bacterium ioslated from Bering Sea.</title>
        <authorList>
            <person name="Chen X."/>
        </authorList>
    </citation>
    <scope>NUCLEOTIDE SEQUENCE [LARGE SCALE GENOMIC DNA]</scope>
    <source>
        <strain evidence="2 3">NB097-1</strain>
    </source>
</reference>
<dbReference type="RefSeq" id="WP_081149747.1">
    <property type="nucleotide sequence ID" value="NZ_CP020465.1"/>
</dbReference>
<dbReference type="Pfam" id="PF12974">
    <property type="entry name" value="Phosphonate-bd"/>
    <property type="match status" value="1"/>
</dbReference>
<dbReference type="SUPFAM" id="SSF53850">
    <property type="entry name" value="Periplasmic binding protein-like II"/>
    <property type="match status" value="1"/>
</dbReference>
<gene>
    <name evidence="2" type="ORF">B5D82_05225</name>
</gene>
<evidence type="ECO:0000313" key="2">
    <source>
        <dbReference type="EMBL" id="ASP47212.1"/>
    </source>
</evidence>
<dbReference type="PANTHER" id="PTHR35841">
    <property type="entry name" value="PHOSPHONATES-BINDING PERIPLASMIC PROTEIN"/>
    <property type="match status" value="1"/>
</dbReference>
<dbReference type="OrthoDB" id="5343002at2"/>
<dbReference type="KEGG" id="cber:B5D82_05225"/>
<evidence type="ECO:0008006" key="4">
    <source>
        <dbReference type="Google" id="ProtNLM"/>
    </source>
</evidence>
<name>A0A222G647_9GAMM</name>
<keyword evidence="3" id="KW-1185">Reference proteome</keyword>
<sequence length="283" mass="31407">MKALIQFLAIAYITCFLGSLNAYAAETNQVKQAKTLVFGVVPQQSSSKLARKWLPVLKFISQESGVELQFATAPDIPTFEKRLAQGQYDIAYMNPYHYVVLSNEVGFKALVHEQDKKIEGIIVATKNSKINKLDDLSSQTIAFPAPASFAATLIPKANLVQRDISFNSEYVDSHDNVYRNIAAGRFVAGGGIKATFNALPDYFREQLKIIWTSQGYTPHAIATHPRVNDDIREKLLNGFLAVKKSAKGEKLLNALQMKGFIAANDKAWDDVRNLNIQLVLGQN</sequence>
<dbReference type="EMBL" id="CP020465">
    <property type="protein sequence ID" value="ASP47212.1"/>
    <property type="molecule type" value="Genomic_DNA"/>
</dbReference>
<dbReference type="Proteomes" id="UP000202259">
    <property type="component" value="Chromosome"/>
</dbReference>
<dbReference type="PANTHER" id="PTHR35841:SF1">
    <property type="entry name" value="PHOSPHONATES-BINDING PERIPLASMIC PROTEIN"/>
    <property type="match status" value="1"/>
</dbReference>
<dbReference type="Gene3D" id="3.40.190.10">
    <property type="entry name" value="Periplasmic binding protein-like II"/>
    <property type="match status" value="2"/>
</dbReference>
<accession>A0A222G647</accession>
<proteinExistence type="predicted"/>
<dbReference type="AlphaFoldDB" id="A0A222G647"/>
<organism evidence="2 3">
    <name type="scientific">Cognaticolwellia beringensis</name>
    <dbReference type="NCBI Taxonomy" id="1967665"/>
    <lineage>
        <taxon>Bacteria</taxon>
        <taxon>Pseudomonadati</taxon>
        <taxon>Pseudomonadota</taxon>
        <taxon>Gammaproteobacteria</taxon>
        <taxon>Alteromonadales</taxon>
        <taxon>Colwelliaceae</taxon>
        <taxon>Cognaticolwellia</taxon>
    </lineage>
</organism>
<keyword evidence="1" id="KW-0732">Signal</keyword>
<feature type="signal peptide" evidence="1">
    <location>
        <begin position="1"/>
        <end position="24"/>
    </location>
</feature>